<dbReference type="AlphaFoldDB" id="A0A8J3ITG2"/>
<name>A0A8J3ITG2_9CHLR</name>
<feature type="domain" description="HTH asnC-type" evidence="4">
    <location>
        <begin position="3"/>
        <end position="64"/>
    </location>
</feature>
<evidence type="ECO:0000313" key="6">
    <source>
        <dbReference type="Proteomes" id="UP000597444"/>
    </source>
</evidence>
<dbReference type="PROSITE" id="PS50956">
    <property type="entry name" value="HTH_ASNC_2"/>
    <property type="match status" value="1"/>
</dbReference>
<dbReference type="RefSeq" id="WP_220209035.1">
    <property type="nucleotide sequence ID" value="NZ_BNJK01000002.1"/>
</dbReference>
<keyword evidence="6" id="KW-1185">Reference proteome</keyword>
<dbReference type="PANTHER" id="PTHR30154:SF53">
    <property type="entry name" value="HTH-TYPE TRANSCRIPTIONAL REGULATOR LRPC"/>
    <property type="match status" value="1"/>
</dbReference>
<dbReference type="Proteomes" id="UP000597444">
    <property type="component" value="Unassembled WGS sequence"/>
</dbReference>
<sequence>MTLDDIDWKILDLLCEDGRLSHTAIGKKIDLTGPAIYARIQRLEREGFIEGYTARVNADRMGRGLAAFVRVVIQESVEAVQRFEEFVLQEPQILECHDVSGEDSYILKVRTASPQTLRALLAQMRCLPGVTHSVTSIALATIKEESLRGPRTAVTQEVDGAGKSILP</sequence>
<dbReference type="SUPFAM" id="SSF46785">
    <property type="entry name" value="Winged helix' DNA-binding domain"/>
    <property type="match status" value="1"/>
</dbReference>
<reference evidence="5" key="1">
    <citation type="submission" date="2020-10" db="EMBL/GenBank/DDBJ databases">
        <title>Taxonomic study of unclassified bacteria belonging to the class Ktedonobacteria.</title>
        <authorList>
            <person name="Yabe S."/>
            <person name="Wang C.M."/>
            <person name="Zheng Y."/>
            <person name="Sakai Y."/>
            <person name="Cavaletti L."/>
            <person name="Monciardini P."/>
            <person name="Donadio S."/>
        </authorList>
    </citation>
    <scope>NUCLEOTIDE SEQUENCE</scope>
    <source>
        <strain evidence="5">ID150040</strain>
    </source>
</reference>
<keyword evidence="1" id="KW-0805">Transcription regulation</keyword>
<comment type="caution">
    <text evidence="5">The sequence shown here is derived from an EMBL/GenBank/DDBJ whole genome shotgun (WGS) entry which is preliminary data.</text>
</comment>
<dbReference type="InterPro" id="IPR011008">
    <property type="entry name" value="Dimeric_a/b-barrel"/>
</dbReference>
<dbReference type="InterPro" id="IPR036388">
    <property type="entry name" value="WH-like_DNA-bd_sf"/>
</dbReference>
<evidence type="ECO:0000256" key="2">
    <source>
        <dbReference type="ARBA" id="ARBA00023125"/>
    </source>
</evidence>
<dbReference type="GO" id="GO:0043565">
    <property type="term" value="F:sequence-specific DNA binding"/>
    <property type="evidence" value="ECO:0007669"/>
    <property type="project" value="InterPro"/>
</dbReference>
<gene>
    <name evidence="5" type="primary">lrp_1</name>
    <name evidence="5" type="ORF">KSF_083260</name>
</gene>
<evidence type="ECO:0000256" key="1">
    <source>
        <dbReference type="ARBA" id="ARBA00023015"/>
    </source>
</evidence>
<keyword evidence="2" id="KW-0238">DNA-binding</keyword>
<dbReference type="Gene3D" id="1.10.10.10">
    <property type="entry name" value="Winged helix-like DNA-binding domain superfamily/Winged helix DNA-binding domain"/>
    <property type="match status" value="1"/>
</dbReference>
<dbReference type="InterPro" id="IPR000485">
    <property type="entry name" value="AsnC-type_HTH_dom"/>
</dbReference>
<dbReference type="GO" id="GO:0043200">
    <property type="term" value="P:response to amino acid"/>
    <property type="evidence" value="ECO:0007669"/>
    <property type="project" value="TreeGrafter"/>
</dbReference>
<dbReference type="PANTHER" id="PTHR30154">
    <property type="entry name" value="LEUCINE-RESPONSIVE REGULATORY PROTEIN"/>
    <property type="match status" value="1"/>
</dbReference>
<dbReference type="Pfam" id="PF01037">
    <property type="entry name" value="AsnC_trans_reg"/>
    <property type="match status" value="1"/>
</dbReference>
<evidence type="ECO:0000256" key="3">
    <source>
        <dbReference type="ARBA" id="ARBA00023163"/>
    </source>
</evidence>
<protein>
    <submittedName>
        <fullName evidence="5">AsnC family transcriptional regulator</fullName>
    </submittedName>
</protein>
<evidence type="ECO:0000259" key="4">
    <source>
        <dbReference type="PROSITE" id="PS50956"/>
    </source>
</evidence>
<dbReference type="GO" id="GO:0005829">
    <property type="term" value="C:cytosol"/>
    <property type="evidence" value="ECO:0007669"/>
    <property type="project" value="TreeGrafter"/>
</dbReference>
<dbReference type="EMBL" id="BNJK01000002">
    <property type="protein sequence ID" value="GHO98278.1"/>
    <property type="molecule type" value="Genomic_DNA"/>
</dbReference>
<dbReference type="SUPFAM" id="SSF54909">
    <property type="entry name" value="Dimeric alpha+beta barrel"/>
    <property type="match status" value="1"/>
</dbReference>
<dbReference type="InterPro" id="IPR019888">
    <property type="entry name" value="Tscrpt_reg_AsnC-like"/>
</dbReference>
<dbReference type="PRINTS" id="PR00033">
    <property type="entry name" value="HTHASNC"/>
</dbReference>
<keyword evidence="3" id="KW-0804">Transcription</keyword>
<organism evidence="5 6">
    <name type="scientific">Reticulibacter mediterranei</name>
    <dbReference type="NCBI Taxonomy" id="2778369"/>
    <lineage>
        <taxon>Bacteria</taxon>
        <taxon>Bacillati</taxon>
        <taxon>Chloroflexota</taxon>
        <taxon>Ktedonobacteria</taxon>
        <taxon>Ktedonobacterales</taxon>
        <taxon>Reticulibacteraceae</taxon>
        <taxon>Reticulibacter</taxon>
    </lineage>
</organism>
<dbReference type="Pfam" id="PF13404">
    <property type="entry name" value="HTH_AsnC-type"/>
    <property type="match status" value="1"/>
</dbReference>
<evidence type="ECO:0000313" key="5">
    <source>
        <dbReference type="EMBL" id="GHO98278.1"/>
    </source>
</evidence>
<dbReference type="Gene3D" id="3.30.70.920">
    <property type="match status" value="1"/>
</dbReference>
<proteinExistence type="predicted"/>
<accession>A0A8J3ITG2</accession>
<dbReference type="InterPro" id="IPR036390">
    <property type="entry name" value="WH_DNA-bd_sf"/>
</dbReference>
<dbReference type="SMART" id="SM00344">
    <property type="entry name" value="HTH_ASNC"/>
    <property type="match status" value="1"/>
</dbReference>
<dbReference type="InterPro" id="IPR019887">
    <property type="entry name" value="Tscrpt_reg_AsnC/Lrp_C"/>
</dbReference>